<evidence type="ECO:0000259" key="2">
    <source>
        <dbReference type="PROSITE" id="PS51737"/>
    </source>
</evidence>
<comment type="caution">
    <text evidence="3">The sequence shown here is derived from an EMBL/GenBank/DDBJ whole genome shotgun (WGS) entry which is preliminary data.</text>
</comment>
<dbReference type="PANTHER" id="PTHR30461">
    <property type="entry name" value="DNA-INVERTASE FROM LAMBDOID PROPHAGE"/>
    <property type="match status" value="1"/>
</dbReference>
<keyword evidence="4" id="KW-1185">Reference proteome</keyword>
<feature type="domain" description="Recombinase" evidence="2">
    <location>
        <begin position="52"/>
        <end position="167"/>
    </location>
</feature>
<proteinExistence type="predicted"/>
<dbReference type="InterPro" id="IPR036162">
    <property type="entry name" value="Resolvase-like_N_sf"/>
</dbReference>
<dbReference type="PROSITE" id="PS51737">
    <property type="entry name" value="RECOMBINASE_DNA_BIND"/>
    <property type="match status" value="1"/>
</dbReference>
<reference evidence="3 4" key="1">
    <citation type="submission" date="2015-02" db="EMBL/GenBank/DDBJ databases">
        <title>Single-cell genomics of uncultivated deep-branching MTB reveals a conserved set of magnetosome genes.</title>
        <authorList>
            <person name="Kolinko S."/>
            <person name="Richter M."/>
            <person name="Glockner F.O."/>
            <person name="Brachmann A."/>
            <person name="Schuler D."/>
        </authorList>
    </citation>
    <scope>NUCLEOTIDE SEQUENCE [LARGE SCALE GENOMIC DNA]</scope>
    <source>
        <strain evidence="3">SKK-01</strain>
    </source>
</reference>
<accession>A0A0F0CPG4</accession>
<dbReference type="InterPro" id="IPR011109">
    <property type="entry name" value="DNA_bind_recombinase_dom"/>
</dbReference>
<protein>
    <submittedName>
        <fullName evidence="3">Recombinase</fullName>
    </submittedName>
</protein>
<dbReference type="PANTHER" id="PTHR30461:SF23">
    <property type="entry name" value="DNA RECOMBINASE-RELATED"/>
    <property type="match status" value="1"/>
</dbReference>
<dbReference type="SUPFAM" id="SSF53041">
    <property type="entry name" value="Resolvase-like"/>
    <property type="match status" value="1"/>
</dbReference>
<dbReference type="EMBL" id="JYNY01000442">
    <property type="protein sequence ID" value="KJJ83914.1"/>
    <property type="molecule type" value="Genomic_DNA"/>
</dbReference>
<sequence length="199" mass="22365">CTILDSSTAIGRVVIGILGLLSAFERELTGERVKASAIARVRQGKWVGGFLPYGYKLVNNGDPLPNGKQPHKVVVNEDVAPKLKIIWEMAAENKSLCKIAQELDRMGLKSPQGKDWRKQSLGAIIKNPFYKGYLNYADEIHKGNHEAIIDEKLWEKANRILVAKLPGHCFRKAPKEYYYETVNFFVSEAIGKILKNINI</sequence>
<dbReference type="GO" id="GO:0003677">
    <property type="term" value="F:DNA binding"/>
    <property type="evidence" value="ECO:0007669"/>
    <property type="project" value="InterPro"/>
</dbReference>
<dbReference type="Pfam" id="PF07508">
    <property type="entry name" value="Recombinase"/>
    <property type="match status" value="1"/>
</dbReference>
<dbReference type="InterPro" id="IPR050639">
    <property type="entry name" value="SSR_resolvase"/>
</dbReference>
<dbReference type="AlphaFoldDB" id="A0A0F0CPG4"/>
<evidence type="ECO:0000313" key="3">
    <source>
        <dbReference type="EMBL" id="KJJ83914.1"/>
    </source>
</evidence>
<dbReference type="GO" id="GO:0000150">
    <property type="term" value="F:DNA strand exchange activity"/>
    <property type="evidence" value="ECO:0007669"/>
    <property type="project" value="InterPro"/>
</dbReference>
<dbReference type="InterPro" id="IPR006119">
    <property type="entry name" value="Resolv_N"/>
</dbReference>
<name>A0A0F0CPG4_9BACT</name>
<dbReference type="InterPro" id="IPR038109">
    <property type="entry name" value="DNA_bind_recomb_sf"/>
</dbReference>
<dbReference type="Gene3D" id="3.90.1750.20">
    <property type="entry name" value="Putative Large Serine Recombinase, Chain B, Domain 2"/>
    <property type="match status" value="1"/>
</dbReference>
<feature type="non-terminal residue" evidence="3">
    <location>
        <position position="1"/>
    </location>
</feature>
<evidence type="ECO:0000313" key="4">
    <source>
        <dbReference type="Proteomes" id="UP000033428"/>
    </source>
</evidence>
<evidence type="ECO:0000259" key="1">
    <source>
        <dbReference type="PROSITE" id="PS51736"/>
    </source>
</evidence>
<gene>
    <name evidence="3" type="ORF">OMAG_002218</name>
</gene>
<organism evidence="3 4">
    <name type="scientific">Candidatus Omnitrophus magneticus</name>
    <dbReference type="NCBI Taxonomy" id="1609969"/>
    <lineage>
        <taxon>Bacteria</taxon>
        <taxon>Pseudomonadati</taxon>
        <taxon>Candidatus Omnitrophota</taxon>
        <taxon>Candidatus Omnitrophus</taxon>
    </lineage>
</organism>
<feature type="domain" description="Resolvase/invertase-type recombinase catalytic" evidence="1">
    <location>
        <begin position="1"/>
        <end position="44"/>
    </location>
</feature>
<dbReference type="PROSITE" id="PS51736">
    <property type="entry name" value="RECOMBINASES_3"/>
    <property type="match status" value="1"/>
</dbReference>
<dbReference type="Proteomes" id="UP000033428">
    <property type="component" value="Unassembled WGS sequence"/>
</dbReference>